<dbReference type="InterPro" id="IPR048325">
    <property type="entry name" value="ZSWIM3_N"/>
</dbReference>
<gene>
    <name evidence="6" type="ORF">MEUPH1_LOCUS11983</name>
</gene>
<accession>A0AAV0WK84</accession>
<keyword evidence="1" id="KW-0479">Metal-binding</keyword>
<dbReference type="InterPro" id="IPR019787">
    <property type="entry name" value="Znf_PHD-finger"/>
</dbReference>
<dbReference type="Pfam" id="PF00628">
    <property type="entry name" value="PHD"/>
    <property type="match status" value="1"/>
</dbReference>
<evidence type="ECO:0000313" key="6">
    <source>
        <dbReference type="EMBL" id="CAI6356229.1"/>
    </source>
</evidence>
<sequence>MMEVGQTFTSYFDFQNNFEEYKKTFFCDFAISDCRTLNVARKKYPQKLKNTPDSLKYYFVKFKCVHGGVYKKCSNNEQQRSTSTMKQNCPAFIYVTVTSDGTKLEIARMDECHNHAMSSMLFSNLPNQRRLAPQTKSEVIELMDLKANKKLIQSKIHAETGKKVTLKDLSNINSTEKLKHRPKNFEETIEEVKNTYKCTIELLVHNDGTLLGLFLQDSRMKIEFENFPEMVCADATYKLIDLKIPLYVLLVEDGNGQSEVAALGLLVNEEKETLAWFFKKFKELNPAKNAENDNDSETVETGCSIDQKVANVNIANVTPSLETRSDIVLSDVKLPKKVKCPGRPKGAALTSIGLPKKRAISNPTAFAKKHFKIKENIIMEWLTDKKVVNQVRNDKYIIEKKDIECRHEVICNGIMEEDVDIHIIRPYCTKDAWKTILNLIKAKKKNMTWICPVCNRDIGSECVLCDSCLVWFDAVCVGFNIKSKRTGSYWFCTHCKETNTNK</sequence>
<dbReference type="Proteomes" id="UP001160148">
    <property type="component" value="Unassembled WGS sequence"/>
</dbReference>
<keyword evidence="3" id="KW-0862">Zinc</keyword>
<protein>
    <recommendedName>
        <fullName evidence="5">PHD-type domain-containing protein</fullName>
    </recommendedName>
</protein>
<evidence type="ECO:0000256" key="3">
    <source>
        <dbReference type="ARBA" id="ARBA00022833"/>
    </source>
</evidence>
<keyword evidence="2 4" id="KW-0863">Zinc-finger</keyword>
<dbReference type="PROSITE" id="PS50016">
    <property type="entry name" value="ZF_PHD_2"/>
    <property type="match status" value="1"/>
</dbReference>
<evidence type="ECO:0000259" key="5">
    <source>
        <dbReference type="PROSITE" id="PS50016"/>
    </source>
</evidence>
<reference evidence="6 7" key="1">
    <citation type="submission" date="2023-01" db="EMBL/GenBank/DDBJ databases">
        <authorList>
            <person name="Whitehead M."/>
        </authorList>
    </citation>
    <scope>NUCLEOTIDE SEQUENCE [LARGE SCALE GENOMIC DNA]</scope>
</reference>
<dbReference type="GO" id="GO:0008270">
    <property type="term" value="F:zinc ion binding"/>
    <property type="evidence" value="ECO:0007669"/>
    <property type="project" value="UniProtKB-KW"/>
</dbReference>
<evidence type="ECO:0000256" key="2">
    <source>
        <dbReference type="ARBA" id="ARBA00022771"/>
    </source>
</evidence>
<proteinExistence type="predicted"/>
<dbReference type="AlphaFoldDB" id="A0AAV0WK84"/>
<dbReference type="InterPro" id="IPR052579">
    <property type="entry name" value="Zinc_finger_SWIM"/>
</dbReference>
<evidence type="ECO:0000313" key="7">
    <source>
        <dbReference type="Proteomes" id="UP001160148"/>
    </source>
</evidence>
<dbReference type="PANTHER" id="PTHR31569:SF4">
    <property type="entry name" value="SWIM-TYPE DOMAIN-CONTAINING PROTEIN"/>
    <property type="match status" value="1"/>
</dbReference>
<dbReference type="Gene3D" id="3.30.40.10">
    <property type="entry name" value="Zinc/RING finger domain, C3HC4 (zinc finger)"/>
    <property type="match status" value="1"/>
</dbReference>
<dbReference type="SMART" id="SM00249">
    <property type="entry name" value="PHD"/>
    <property type="match status" value="1"/>
</dbReference>
<dbReference type="Pfam" id="PF21056">
    <property type="entry name" value="ZSWIM1-3_RNaseH-like"/>
    <property type="match status" value="1"/>
</dbReference>
<comment type="caution">
    <text evidence="6">The sequence shown here is derived from an EMBL/GenBank/DDBJ whole genome shotgun (WGS) entry which is preliminary data.</text>
</comment>
<dbReference type="Pfam" id="PF21599">
    <property type="entry name" value="ZSWIM3_N"/>
    <property type="match status" value="1"/>
</dbReference>
<evidence type="ECO:0000256" key="1">
    <source>
        <dbReference type="ARBA" id="ARBA00022723"/>
    </source>
</evidence>
<dbReference type="EMBL" id="CARXXK010000002">
    <property type="protein sequence ID" value="CAI6356229.1"/>
    <property type="molecule type" value="Genomic_DNA"/>
</dbReference>
<dbReference type="InterPro" id="IPR011011">
    <property type="entry name" value="Znf_FYVE_PHD"/>
</dbReference>
<dbReference type="InterPro" id="IPR013083">
    <property type="entry name" value="Znf_RING/FYVE/PHD"/>
</dbReference>
<feature type="domain" description="PHD-type" evidence="5">
    <location>
        <begin position="448"/>
        <end position="498"/>
    </location>
</feature>
<evidence type="ECO:0000256" key="4">
    <source>
        <dbReference type="PROSITE-ProRule" id="PRU00146"/>
    </source>
</evidence>
<name>A0AAV0WK84_9HEMI</name>
<dbReference type="InterPro" id="IPR048324">
    <property type="entry name" value="ZSWIM1-3_RNaseH-like"/>
</dbReference>
<dbReference type="SUPFAM" id="SSF57903">
    <property type="entry name" value="FYVE/PHD zinc finger"/>
    <property type="match status" value="1"/>
</dbReference>
<dbReference type="PANTHER" id="PTHR31569">
    <property type="entry name" value="SWIM-TYPE DOMAIN-CONTAINING PROTEIN"/>
    <property type="match status" value="1"/>
</dbReference>
<organism evidence="6 7">
    <name type="scientific">Macrosiphum euphorbiae</name>
    <name type="common">potato aphid</name>
    <dbReference type="NCBI Taxonomy" id="13131"/>
    <lineage>
        <taxon>Eukaryota</taxon>
        <taxon>Metazoa</taxon>
        <taxon>Ecdysozoa</taxon>
        <taxon>Arthropoda</taxon>
        <taxon>Hexapoda</taxon>
        <taxon>Insecta</taxon>
        <taxon>Pterygota</taxon>
        <taxon>Neoptera</taxon>
        <taxon>Paraneoptera</taxon>
        <taxon>Hemiptera</taxon>
        <taxon>Sternorrhyncha</taxon>
        <taxon>Aphidomorpha</taxon>
        <taxon>Aphidoidea</taxon>
        <taxon>Aphididae</taxon>
        <taxon>Macrosiphini</taxon>
        <taxon>Macrosiphum</taxon>
    </lineage>
</organism>
<keyword evidence="7" id="KW-1185">Reference proteome</keyword>
<dbReference type="InterPro" id="IPR001965">
    <property type="entry name" value="Znf_PHD"/>
</dbReference>